<dbReference type="PANTHER" id="PTHR30098">
    <property type="entry name" value="LEUCYL/PHENYLALANYL-TRNA--PROTEIN TRANSFERASE"/>
    <property type="match status" value="1"/>
</dbReference>
<keyword evidence="3 4" id="KW-0012">Acyltransferase</keyword>
<reference evidence="5 6" key="1">
    <citation type="journal article" date="2016" name="Genome Announc.">
        <title>First Complete Genome Sequence of a Subdivision 6 Acidobacterium Strain.</title>
        <authorList>
            <person name="Huang S."/>
            <person name="Vieira S."/>
            <person name="Bunk B."/>
            <person name="Riedel T."/>
            <person name="Sproer C."/>
            <person name="Overmann J."/>
        </authorList>
    </citation>
    <scope>NUCLEOTIDE SEQUENCE [LARGE SCALE GENOMIC DNA]</scope>
    <source>
        <strain evidence="6">DSM 100886 HEG_-6_39</strain>
    </source>
</reference>
<sequence>MRPRPRQTIDPELLLRAYALGWFPMGTGRRGRIEWFSPDPRGILPLGTFHAPARLQRVVRQSRFEVRIDTAFEAVMRACAAREETWITEDILSSYVSLHGLGFGHSVETWQDEELVGGLYGVAIGGAFFGESMFHTVTDASKVALVALVDRLRTRGFGLLDTQWVTPHLVQFGATEVPRAEYLERLAAALPLECRFDGP</sequence>
<comment type="catalytic activity">
    <reaction evidence="4">
        <text>N-terminal L-arginyl-[protein] + L-leucyl-tRNA(Leu) = N-terminal L-leucyl-L-arginyl-[protein] + tRNA(Leu) + H(+)</text>
        <dbReference type="Rhea" id="RHEA:50416"/>
        <dbReference type="Rhea" id="RHEA-COMP:9613"/>
        <dbReference type="Rhea" id="RHEA-COMP:9622"/>
        <dbReference type="Rhea" id="RHEA-COMP:12672"/>
        <dbReference type="Rhea" id="RHEA-COMP:12673"/>
        <dbReference type="ChEBI" id="CHEBI:15378"/>
        <dbReference type="ChEBI" id="CHEBI:64719"/>
        <dbReference type="ChEBI" id="CHEBI:78442"/>
        <dbReference type="ChEBI" id="CHEBI:78494"/>
        <dbReference type="ChEBI" id="CHEBI:133044"/>
        <dbReference type="EC" id="2.3.2.6"/>
    </reaction>
</comment>
<dbReference type="GO" id="GO:0030163">
    <property type="term" value="P:protein catabolic process"/>
    <property type="evidence" value="ECO:0007669"/>
    <property type="project" value="UniProtKB-UniRule"/>
</dbReference>
<dbReference type="InterPro" id="IPR004616">
    <property type="entry name" value="Leu/Phe-tRNA_Trfase"/>
</dbReference>
<dbReference type="RefSeq" id="WP_110174734.1">
    <property type="nucleotide sequence ID" value="NZ_CP015136.1"/>
</dbReference>
<protein>
    <recommendedName>
        <fullName evidence="4">Leucyl/phenylalanyl-tRNA--protein transferase</fullName>
        <ecNumber evidence="4">2.3.2.6</ecNumber>
    </recommendedName>
    <alternativeName>
        <fullName evidence="4">L/F-transferase</fullName>
    </alternativeName>
    <alternativeName>
        <fullName evidence="4">Leucyltransferase</fullName>
    </alternativeName>
    <alternativeName>
        <fullName evidence="4">Phenyalanyltransferase</fullName>
    </alternativeName>
</protein>
<gene>
    <name evidence="4 5" type="primary">aat</name>
    <name evidence="5" type="ORF">LuPra_03329</name>
</gene>
<keyword evidence="2 4" id="KW-0808">Transferase</keyword>
<evidence type="ECO:0000256" key="3">
    <source>
        <dbReference type="ARBA" id="ARBA00023315"/>
    </source>
</evidence>
<dbReference type="GO" id="GO:0005737">
    <property type="term" value="C:cytoplasm"/>
    <property type="evidence" value="ECO:0007669"/>
    <property type="project" value="UniProtKB-SubCell"/>
</dbReference>
<dbReference type="AlphaFoldDB" id="A0A143PNS6"/>
<dbReference type="InterPro" id="IPR042203">
    <property type="entry name" value="Leu/Phe-tRNA_Trfase_C"/>
</dbReference>
<comment type="catalytic activity">
    <reaction evidence="4">
        <text>L-phenylalanyl-tRNA(Phe) + an N-terminal L-alpha-aminoacyl-[protein] = an N-terminal L-phenylalanyl-L-alpha-aminoacyl-[protein] + tRNA(Phe)</text>
        <dbReference type="Rhea" id="RHEA:43632"/>
        <dbReference type="Rhea" id="RHEA-COMP:9668"/>
        <dbReference type="Rhea" id="RHEA-COMP:9699"/>
        <dbReference type="Rhea" id="RHEA-COMP:10636"/>
        <dbReference type="Rhea" id="RHEA-COMP:10637"/>
        <dbReference type="ChEBI" id="CHEBI:78442"/>
        <dbReference type="ChEBI" id="CHEBI:78531"/>
        <dbReference type="ChEBI" id="CHEBI:78597"/>
        <dbReference type="ChEBI" id="CHEBI:83561"/>
        <dbReference type="EC" id="2.3.2.6"/>
    </reaction>
</comment>
<keyword evidence="1 4" id="KW-0963">Cytoplasm</keyword>
<dbReference type="NCBIfam" id="TIGR00667">
    <property type="entry name" value="aat"/>
    <property type="match status" value="1"/>
</dbReference>
<dbReference type="EC" id="2.3.2.6" evidence="4"/>
<dbReference type="PATRIC" id="fig|1813736.3.peg.3535"/>
<comment type="similarity">
    <text evidence="4">Belongs to the L/F-transferase family.</text>
</comment>
<accession>A0A143PNS6</accession>
<dbReference type="HAMAP" id="MF_00688">
    <property type="entry name" value="Leu_Phe_trans"/>
    <property type="match status" value="1"/>
</dbReference>
<comment type="function">
    <text evidence="4">Functions in the N-end rule pathway of protein degradation where it conjugates Leu, Phe and, less efficiently, Met from aminoacyl-tRNAs to the N-termini of proteins containing an N-terminal arginine or lysine.</text>
</comment>
<comment type="subcellular location">
    <subcellularLocation>
        <location evidence="4">Cytoplasm</location>
    </subcellularLocation>
</comment>
<reference evidence="6" key="2">
    <citation type="submission" date="2016-04" db="EMBL/GenBank/DDBJ databases">
        <title>First Complete Genome Sequence of a Subdivision 6 Acidobacterium.</title>
        <authorList>
            <person name="Huang S."/>
            <person name="Vieira S."/>
            <person name="Bunk B."/>
            <person name="Riedel T."/>
            <person name="Sproeer C."/>
            <person name="Overmann J."/>
        </authorList>
    </citation>
    <scope>NUCLEOTIDE SEQUENCE [LARGE SCALE GENOMIC DNA]</scope>
    <source>
        <strain evidence="6">DSM 100886 HEG_-6_39</strain>
    </source>
</reference>
<dbReference type="Gene3D" id="3.40.630.70">
    <property type="entry name" value="Leucyl/phenylalanyl-tRNA-protein transferase, C-terminal domain"/>
    <property type="match status" value="1"/>
</dbReference>
<dbReference type="GO" id="GO:0008914">
    <property type="term" value="F:leucyl-tRNA--protein transferase activity"/>
    <property type="evidence" value="ECO:0007669"/>
    <property type="project" value="UniProtKB-UniRule"/>
</dbReference>
<proteinExistence type="inferred from homology"/>
<evidence type="ECO:0000313" key="6">
    <source>
        <dbReference type="Proteomes" id="UP000076079"/>
    </source>
</evidence>
<dbReference type="InterPro" id="IPR016181">
    <property type="entry name" value="Acyl_CoA_acyltransferase"/>
</dbReference>
<dbReference type="STRING" id="1855912.LuPra_03329"/>
<dbReference type="Pfam" id="PF03588">
    <property type="entry name" value="Leu_Phe_trans"/>
    <property type="match status" value="1"/>
</dbReference>
<evidence type="ECO:0000256" key="2">
    <source>
        <dbReference type="ARBA" id="ARBA00022679"/>
    </source>
</evidence>
<evidence type="ECO:0000256" key="1">
    <source>
        <dbReference type="ARBA" id="ARBA00022490"/>
    </source>
</evidence>
<dbReference type="KEGG" id="abac:LuPra_03329"/>
<keyword evidence="6" id="KW-1185">Reference proteome</keyword>
<evidence type="ECO:0000313" key="5">
    <source>
        <dbReference type="EMBL" id="AMY10101.1"/>
    </source>
</evidence>
<dbReference type="EMBL" id="CP015136">
    <property type="protein sequence ID" value="AMY10101.1"/>
    <property type="molecule type" value="Genomic_DNA"/>
</dbReference>
<dbReference type="PANTHER" id="PTHR30098:SF2">
    <property type="entry name" value="LEUCYL_PHENYLALANYL-TRNA--PROTEIN TRANSFERASE"/>
    <property type="match status" value="1"/>
</dbReference>
<comment type="catalytic activity">
    <reaction evidence="4">
        <text>N-terminal L-lysyl-[protein] + L-leucyl-tRNA(Leu) = N-terminal L-leucyl-L-lysyl-[protein] + tRNA(Leu) + H(+)</text>
        <dbReference type="Rhea" id="RHEA:12340"/>
        <dbReference type="Rhea" id="RHEA-COMP:9613"/>
        <dbReference type="Rhea" id="RHEA-COMP:9622"/>
        <dbReference type="Rhea" id="RHEA-COMP:12670"/>
        <dbReference type="Rhea" id="RHEA-COMP:12671"/>
        <dbReference type="ChEBI" id="CHEBI:15378"/>
        <dbReference type="ChEBI" id="CHEBI:65249"/>
        <dbReference type="ChEBI" id="CHEBI:78442"/>
        <dbReference type="ChEBI" id="CHEBI:78494"/>
        <dbReference type="ChEBI" id="CHEBI:133043"/>
        <dbReference type="EC" id="2.3.2.6"/>
    </reaction>
</comment>
<dbReference type="FunFam" id="3.40.630.70:FF:000001">
    <property type="entry name" value="Leucyl/phenylalanyl-tRNA--protein transferase"/>
    <property type="match status" value="1"/>
</dbReference>
<dbReference type="OrthoDB" id="9790282at2"/>
<dbReference type="SUPFAM" id="SSF55729">
    <property type="entry name" value="Acyl-CoA N-acyltransferases (Nat)"/>
    <property type="match status" value="1"/>
</dbReference>
<name>A0A143PNS6_LUTPR</name>
<dbReference type="Proteomes" id="UP000076079">
    <property type="component" value="Chromosome"/>
</dbReference>
<organism evidence="5 6">
    <name type="scientific">Luteitalea pratensis</name>
    <dbReference type="NCBI Taxonomy" id="1855912"/>
    <lineage>
        <taxon>Bacteria</taxon>
        <taxon>Pseudomonadati</taxon>
        <taxon>Acidobacteriota</taxon>
        <taxon>Vicinamibacteria</taxon>
        <taxon>Vicinamibacterales</taxon>
        <taxon>Vicinamibacteraceae</taxon>
        <taxon>Luteitalea</taxon>
    </lineage>
</organism>
<evidence type="ECO:0000256" key="4">
    <source>
        <dbReference type="HAMAP-Rule" id="MF_00688"/>
    </source>
</evidence>